<organism evidence="13 14">
    <name type="scientific">Legionella erythra</name>
    <dbReference type="NCBI Taxonomy" id="448"/>
    <lineage>
        <taxon>Bacteria</taxon>
        <taxon>Pseudomonadati</taxon>
        <taxon>Pseudomonadota</taxon>
        <taxon>Gammaproteobacteria</taxon>
        <taxon>Legionellales</taxon>
        <taxon>Legionellaceae</taxon>
        <taxon>Legionella</taxon>
    </lineage>
</organism>
<keyword evidence="12" id="KW-0813">Transport</keyword>
<evidence type="ECO:0000256" key="3">
    <source>
        <dbReference type="ARBA" id="ARBA00022519"/>
    </source>
</evidence>
<sequence>MWAAIGAVACGGALGAVSRFGSVALMAKLFGSHYPVGTWFVNWLGSFLAGFIMILLLERFAVTDYWRLFLVVGFLGGFTTFSSYSWETWVLYEGGEHVAALLNIALNNICALGMAFVGIMVGRWIGGMV</sequence>
<keyword evidence="3" id="KW-0997">Cell inner membrane</keyword>
<evidence type="ECO:0000256" key="7">
    <source>
        <dbReference type="ARBA" id="ARBA00023065"/>
    </source>
</evidence>
<keyword evidence="7 12" id="KW-0406">Ion transport</keyword>
<dbReference type="PATRIC" id="fig|448.7.peg.1350"/>
<dbReference type="GO" id="GO:0140114">
    <property type="term" value="P:cellular detoxification of fluoride"/>
    <property type="evidence" value="ECO:0007669"/>
    <property type="project" value="UniProtKB-UniRule"/>
</dbReference>
<feature type="transmembrane region" description="Helical" evidence="12">
    <location>
        <begin position="39"/>
        <end position="56"/>
    </location>
</feature>
<dbReference type="RefSeq" id="WP_065230256.1">
    <property type="nucleotide sequence ID" value="NZ_CAAAHY010000010.1"/>
</dbReference>
<evidence type="ECO:0000256" key="9">
    <source>
        <dbReference type="ARBA" id="ARBA00023303"/>
    </source>
</evidence>
<dbReference type="GO" id="GO:0046872">
    <property type="term" value="F:metal ion binding"/>
    <property type="evidence" value="ECO:0007669"/>
    <property type="project" value="UniProtKB-KW"/>
</dbReference>
<evidence type="ECO:0000313" key="13">
    <source>
        <dbReference type="EMBL" id="KTC98236.1"/>
    </source>
</evidence>
<keyword evidence="8 12" id="KW-0472">Membrane</keyword>
<feature type="binding site" evidence="12">
    <location>
        <position position="79"/>
    </location>
    <ligand>
        <name>Na(+)</name>
        <dbReference type="ChEBI" id="CHEBI:29101"/>
        <note>structural</note>
    </ligand>
</feature>
<protein>
    <recommendedName>
        <fullName evidence="12">Fluoride-specific ion channel FluC</fullName>
    </recommendedName>
</protein>
<accession>A0A0W0TRU6</accession>
<feature type="transmembrane region" description="Helical" evidence="12">
    <location>
        <begin position="98"/>
        <end position="121"/>
    </location>
</feature>
<dbReference type="Proteomes" id="UP000054773">
    <property type="component" value="Unassembled WGS sequence"/>
</dbReference>
<dbReference type="STRING" id="448.Lery_1290"/>
<evidence type="ECO:0000256" key="5">
    <source>
        <dbReference type="ARBA" id="ARBA00022989"/>
    </source>
</evidence>
<comment type="function">
    <text evidence="12">Fluoride-specific ion channel. Important for reducing fluoride concentration in the cell, thus reducing its toxicity.</text>
</comment>
<name>A0A0W0TRU6_LEGER</name>
<evidence type="ECO:0000256" key="12">
    <source>
        <dbReference type="HAMAP-Rule" id="MF_00454"/>
    </source>
</evidence>
<dbReference type="NCBIfam" id="TIGR00494">
    <property type="entry name" value="crcB"/>
    <property type="match status" value="1"/>
</dbReference>
<evidence type="ECO:0000256" key="4">
    <source>
        <dbReference type="ARBA" id="ARBA00022692"/>
    </source>
</evidence>
<keyword evidence="5 12" id="KW-1133">Transmembrane helix</keyword>
<keyword evidence="2 12" id="KW-1003">Cell membrane</keyword>
<proteinExistence type="inferred from homology"/>
<dbReference type="GO" id="GO:0062054">
    <property type="term" value="F:fluoride channel activity"/>
    <property type="evidence" value="ECO:0007669"/>
    <property type="project" value="UniProtKB-UniRule"/>
</dbReference>
<evidence type="ECO:0000256" key="2">
    <source>
        <dbReference type="ARBA" id="ARBA00022475"/>
    </source>
</evidence>
<dbReference type="Pfam" id="PF02537">
    <property type="entry name" value="CRCB"/>
    <property type="match status" value="1"/>
</dbReference>
<dbReference type="HAMAP" id="MF_00454">
    <property type="entry name" value="FluC"/>
    <property type="match status" value="1"/>
</dbReference>
<feature type="binding site" evidence="12">
    <location>
        <position position="76"/>
    </location>
    <ligand>
        <name>Na(+)</name>
        <dbReference type="ChEBI" id="CHEBI:29101"/>
        <note>structural</note>
    </ligand>
</feature>
<comment type="catalytic activity">
    <reaction evidence="11">
        <text>fluoride(in) = fluoride(out)</text>
        <dbReference type="Rhea" id="RHEA:76159"/>
        <dbReference type="ChEBI" id="CHEBI:17051"/>
    </reaction>
    <physiologicalReaction direction="left-to-right" evidence="11">
        <dbReference type="Rhea" id="RHEA:76160"/>
    </physiologicalReaction>
</comment>
<comment type="subcellular location">
    <subcellularLocation>
        <location evidence="1 12">Cell membrane</location>
        <topology evidence="1 12">Multi-pass membrane protein</topology>
    </subcellularLocation>
</comment>
<dbReference type="PANTHER" id="PTHR28259:SF1">
    <property type="entry name" value="FLUORIDE EXPORT PROTEIN 1-RELATED"/>
    <property type="match status" value="1"/>
</dbReference>
<feature type="transmembrane region" description="Helical" evidence="12">
    <location>
        <begin position="68"/>
        <end position="86"/>
    </location>
</feature>
<evidence type="ECO:0000313" key="14">
    <source>
        <dbReference type="Proteomes" id="UP000054773"/>
    </source>
</evidence>
<keyword evidence="12" id="KW-0479">Metal-binding</keyword>
<keyword evidence="14" id="KW-1185">Reference proteome</keyword>
<dbReference type="PANTHER" id="PTHR28259">
    <property type="entry name" value="FLUORIDE EXPORT PROTEIN 1-RELATED"/>
    <property type="match status" value="1"/>
</dbReference>
<evidence type="ECO:0000256" key="10">
    <source>
        <dbReference type="ARBA" id="ARBA00035120"/>
    </source>
</evidence>
<comment type="similarity">
    <text evidence="10 12">Belongs to the fluoride channel Fluc/FEX (TC 1.A.43) family.</text>
</comment>
<evidence type="ECO:0000256" key="11">
    <source>
        <dbReference type="ARBA" id="ARBA00035585"/>
    </source>
</evidence>
<keyword evidence="6 12" id="KW-0915">Sodium</keyword>
<dbReference type="AlphaFoldDB" id="A0A0W0TRU6"/>
<dbReference type="GO" id="GO:0005886">
    <property type="term" value="C:plasma membrane"/>
    <property type="evidence" value="ECO:0007669"/>
    <property type="project" value="UniProtKB-SubCell"/>
</dbReference>
<dbReference type="InterPro" id="IPR003691">
    <property type="entry name" value="FluC"/>
</dbReference>
<gene>
    <name evidence="12" type="primary">fluC</name>
    <name evidence="12" type="synonym">crcB</name>
    <name evidence="13" type="ORF">Lery_1290</name>
</gene>
<dbReference type="EMBL" id="LNYA01000023">
    <property type="protein sequence ID" value="KTC98236.1"/>
    <property type="molecule type" value="Genomic_DNA"/>
</dbReference>
<evidence type="ECO:0000256" key="6">
    <source>
        <dbReference type="ARBA" id="ARBA00023053"/>
    </source>
</evidence>
<comment type="caution">
    <text evidence="13">The sequence shown here is derived from an EMBL/GenBank/DDBJ whole genome shotgun (WGS) entry which is preliminary data.</text>
</comment>
<evidence type="ECO:0000256" key="8">
    <source>
        <dbReference type="ARBA" id="ARBA00023136"/>
    </source>
</evidence>
<reference evidence="13 14" key="1">
    <citation type="submission" date="2015-11" db="EMBL/GenBank/DDBJ databases">
        <title>Genomic analysis of 38 Legionella species identifies large and diverse effector repertoires.</title>
        <authorList>
            <person name="Burstein D."/>
            <person name="Amaro F."/>
            <person name="Zusman T."/>
            <person name="Lifshitz Z."/>
            <person name="Cohen O."/>
            <person name="Gilbert J.A."/>
            <person name="Pupko T."/>
            <person name="Shuman H.A."/>
            <person name="Segal G."/>
        </authorList>
    </citation>
    <scope>NUCLEOTIDE SEQUENCE [LARGE SCALE GENOMIC DNA]</scope>
    <source>
        <strain evidence="13 14">SE-32A-C8</strain>
    </source>
</reference>
<keyword evidence="4 12" id="KW-0812">Transmembrane</keyword>
<evidence type="ECO:0000256" key="1">
    <source>
        <dbReference type="ARBA" id="ARBA00004651"/>
    </source>
</evidence>
<keyword evidence="9 12" id="KW-0407">Ion channel</keyword>
<comment type="activity regulation">
    <text evidence="12">Na(+) is not transported, but it plays an essential structural role and its presence is essential for fluoride channel function.</text>
</comment>